<evidence type="ECO:0000313" key="1">
    <source>
        <dbReference type="EMBL" id="RUR47832.1"/>
    </source>
</evidence>
<dbReference type="OrthoDB" id="6169664at2"/>
<organism evidence="1 2">
    <name type="scientific">Vreelandella populi</name>
    <dbReference type="NCBI Taxonomy" id="2498858"/>
    <lineage>
        <taxon>Bacteria</taxon>
        <taxon>Pseudomonadati</taxon>
        <taxon>Pseudomonadota</taxon>
        <taxon>Gammaproteobacteria</taxon>
        <taxon>Oceanospirillales</taxon>
        <taxon>Halomonadaceae</taxon>
        <taxon>Vreelandella</taxon>
    </lineage>
</organism>
<dbReference type="RefSeq" id="WP_126952401.1">
    <property type="nucleotide sequence ID" value="NZ_RZHC01000012.1"/>
</dbReference>
<gene>
    <name evidence="1" type="ORF">ELY37_06125</name>
</gene>
<dbReference type="Proteomes" id="UP000286912">
    <property type="component" value="Unassembled WGS sequence"/>
</dbReference>
<name>A0A3S1E937_9GAMM</name>
<keyword evidence="2" id="KW-1185">Reference proteome</keyword>
<accession>A0A3S1E937</accession>
<dbReference type="EMBL" id="RZHD01000004">
    <property type="protein sequence ID" value="RUR47832.1"/>
    <property type="molecule type" value="Genomic_DNA"/>
</dbReference>
<protein>
    <submittedName>
        <fullName evidence="1">Uncharacterized protein</fullName>
    </submittedName>
</protein>
<comment type="caution">
    <text evidence="1">The sequence shown here is derived from an EMBL/GenBank/DDBJ whole genome shotgun (WGS) entry which is preliminary data.</text>
</comment>
<proteinExistence type="predicted"/>
<dbReference type="AlphaFoldDB" id="A0A3S1E937"/>
<sequence>MMIVELIDGDDFRARLTALGIDIPKDADPDTCARIAAQAHQQKTIPELPALVRELMEQQAIMLPSVRHAIERFLPVE</sequence>
<evidence type="ECO:0000313" key="2">
    <source>
        <dbReference type="Proteomes" id="UP000286912"/>
    </source>
</evidence>
<reference evidence="1 2" key="1">
    <citation type="submission" date="2018-12" db="EMBL/GenBank/DDBJ databases">
        <title>three novel Halomonas strain isolated from plants.</title>
        <authorList>
            <person name="Sun C."/>
        </authorList>
    </citation>
    <scope>NUCLEOTIDE SEQUENCE [LARGE SCALE GENOMIC DNA]</scope>
    <source>
        <strain evidence="1 2">RC</strain>
    </source>
</reference>